<dbReference type="AlphaFoldDB" id="A0A0J6FJA3"/>
<sequence>MAMVTTWPGLHTFRNTCGLILMIKSSMNYSLSTIQRISDLQFSQRTDGGLLIYMGHMSKVLVGLPNKNQPNIAQCDHMAWLALLAQIKVTWVRMIYASLPNSVSIPSL</sequence>
<dbReference type="Proteomes" id="UP000054567">
    <property type="component" value="Unassembled WGS sequence"/>
</dbReference>
<proteinExistence type="predicted"/>
<reference evidence="2" key="3">
    <citation type="journal article" date="2010" name="Genome Res.">
        <title>Population genomic sequencing of Coccidioides fungi reveals recent hybridization and transposon control.</title>
        <authorList>
            <person name="Neafsey D.E."/>
            <person name="Barker B.M."/>
            <person name="Sharpton T.J."/>
            <person name="Stajich J.E."/>
            <person name="Park D.J."/>
            <person name="Whiston E."/>
            <person name="Hung C.-Y."/>
            <person name="McMahan C."/>
            <person name="White J."/>
            <person name="Sykes S."/>
            <person name="Heiman D."/>
            <person name="Young S."/>
            <person name="Zeng Q."/>
            <person name="Abouelleil A."/>
            <person name="Aftuck L."/>
            <person name="Bessette D."/>
            <person name="Brown A."/>
            <person name="FitzGerald M."/>
            <person name="Lui A."/>
            <person name="Macdonald J.P."/>
            <person name="Priest M."/>
            <person name="Orbach M.J."/>
            <person name="Galgiani J.N."/>
            <person name="Kirkland T.N."/>
            <person name="Cole G.T."/>
            <person name="Birren B.W."/>
            <person name="Henn M.R."/>
            <person name="Taylor J.W."/>
            <person name="Rounsley S.D."/>
        </authorList>
    </citation>
    <scope>NUCLEOTIDE SEQUENCE [LARGE SCALE GENOMIC DNA]</scope>
    <source>
        <strain evidence="2">RMSCC 3488</strain>
    </source>
</reference>
<dbReference type="EMBL" id="DS268111">
    <property type="protein sequence ID" value="KMM68924.1"/>
    <property type="molecule type" value="Genomic_DNA"/>
</dbReference>
<protein>
    <submittedName>
        <fullName evidence="1">Uncharacterized protein</fullName>
    </submittedName>
</protein>
<reference evidence="1 2" key="1">
    <citation type="submission" date="2007-06" db="EMBL/GenBank/DDBJ databases">
        <title>The Genome Sequence of Coccidioides posadasii RMSCC_3488.</title>
        <authorList>
            <consortium name="Coccidioides Genome Resources Consortium"/>
            <consortium name="The Broad Institute Genome Sequencing Platform"/>
            <person name="Henn M.R."/>
            <person name="Sykes S."/>
            <person name="Young S."/>
            <person name="Jaffe D."/>
            <person name="Berlin A."/>
            <person name="Alvarez P."/>
            <person name="Butler J."/>
            <person name="Gnerre S."/>
            <person name="Grabherr M."/>
            <person name="Mauceli E."/>
            <person name="Brockman W."/>
            <person name="Kodira C."/>
            <person name="Alvarado L."/>
            <person name="Zeng Q."/>
            <person name="Crawford M."/>
            <person name="Antoine C."/>
            <person name="Devon K."/>
            <person name="Galgiani J."/>
            <person name="Orsborn K."/>
            <person name="Lewis M.L."/>
            <person name="Nusbaum C."/>
            <person name="Galagan J."/>
            <person name="Birren B."/>
        </authorList>
    </citation>
    <scope>NUCLEOTIDE SEQUENCE [LARGE SCALE GENOMIC DNA]</scope>
    <source>
        <strain evidence="1 2">RMSCC 3488</strain>
    </source>
</reference>
<accession>A0A0J6FJA3</accession>
<dbReference type="VEuPathDB" id="FungiDB:CPAG_05247"/>
<reference evidence="2" key="2">
    <citation type="journal article" date="2009" name="Genome Res.">
        <title>Comparative genomic analyses of the human fungal pathogens Coccidioides and their relatives.</title>
        <authorList>
            <person name="Sharpton T.J."/>
            <person name="Stajich J.E."/>
            <person name="Rounsley S.D."/>
            <person name="Gardner M.J."/>
            <person name="Wortman J.R."/>
            <person name="Jordar V.S."/>
            <person name="Maiti R."/>
            <person name="Kodira C.D."/>
            <person name="Neafsey D.E."/>
            <person name="Zeng Q."/>
            <person name="Hung C.-Y."/>
            <person name="McMahan C."/>
            <person name="Muszewska A."/>
            <person name="Grynberg M."/>
            <person name="Mandel M.A."/>
            <person name="Kellner E.M."/>
            <person name="Barker B.M."/>
            <person name="Galgiani J.N."/>
            <person name="Orbach M.J."/>
            <person name="Kirkland T.N."/>
            <person name="Cole G.T."/>
            <person name="Henn M.R."/>
            <person name="Birren B.W."/>
            <person name="Taylor J.W."/>
        </authorList>
    </citation>
    <scope>NUCLEOTIDE SEQUENCE [LARGE SCALE GENOMIC DNA]</scope>
    <source>
        <strain evidence="2">RMSCC 3488</strain>
    </source>
</reference>
<organism evidence="1 2">
    <name type="scientific">Coccidioides posadasii RMSCC 3488</name>
    <dbReference type="NCBI Taxonomy" id="454284"/>
    <lineage>
        <taxon>Eukaryota</taxon>
        <taxon>Fungi</taxon>
        <taxon>Dikarya</taxon>
        <taxon>Ascomycota</taxon>
        <taxon>Pezizomycotina</taxon>
        <taxon>Eurotiomycetes</taxon>
        <taxon>Eurotiomycetidae</taxon>
        <taxon>Onygenales</taxon>
        <taxon>Onygenaceae</taxon>
        <taxon>Coccidioides</taxon>
    </lineage>
</organism>
<evidence type="ECO:0000313" key="2">
    <source>
        <dbReference type="Proteomes" id="UP000054567"/>
    </source>
</evidence>
<evidence type="ECO:0000313" key="1">
    <source>
        <dbReference type="EMBL" id="KMM68924.1"/>
    </source>
</evidence>
<name>A0A0J6FJA3_COCPO</name>
<gene>
    <name evidence="1" type="ORF">CPAG_05247</name>
</gene>